<protein>
    <recommendedName>
        <fullName evidence="4">Lipoprotein</fullName>
    </recommendedName>
</protein>
<keyword evidence="3" id="KW-1185">Reference proteome</keyword>
<dbReference type="Pfam" id="PF20316">
    <property type="entry name" value="DUF6612"/>
    <property type="match status" value="1"/>
</dbReference>
<proteinExistence type="predicted"/>
<dbReference type="InterPro" id="IPR046720">
    <property type="entry name" value="DUF6612"/>
</dbReference>
<dbReference type="Proteomes" id="UP000425411">
    <property type="component" value="Chromosome"/>
</dbReference>
<evidence type="ECO:0000256" key="1">
    <source>
        <dbReference type="SAM" id="SignalP"/>
    </source>
</evidence>
<dbReference type="PROSITE" id="PS51257">
    <property type="entry name" value="PROKAR_LIPOPROTEIN"/>
    <property type="match status" value="1"/>
</dbReference>
<name>A0AAP9HDR3_9BACL</name>
<evidence type="ECO:0000313" key="2">
    <source>
        <dbReference type="EMBL" id="QGS09076.1"/>
    </source>
</evidence>
<evidence type="ECO:0008006" key="4">
    <source>
        <dbReference type="Google" id="ProtNLM"/>
    </source>
</evidence>
<organism evidence="2 3">
    <name type="scientific">Gemella morbillorum</name>
    <dbReference type="NCBI Taxonomy" id="29391"/>
    <lineage>
        <taxon>Bacteria</taxon>
        <taxon>Bacillati</taxon>
        <taxon>Bacillota</taxon>
        <taxon>Bacilli</taxon>
        <taxon>Bacillales</taxon>
        <taxon>Gemellaceae</taxon>
        <taxon>Gemella</taxon>
    </lineage>
</organism>
<keyword evidence="1" id="KW-0732">Signal</keyword>
<dbReference type="AlphaFoldDB" id="A0AAP9HDR3"/>
<sequence>MMKSIRKYLLIIAAALLTITLSACGTKVTAEEAINKTNEASKNLKNTEFVSSNISEIIVGDQTQKIENKVSGSLILEPFTMHATTEIKAQDKTQTLEMYIKDNAAYAKATGQDTWVKSSNNNITAQFENLKKLANSEQVMEFYKKIAKDFKIAEEKGNYVLTYSGNGDQFKELMVAIANSSGGQAVNANAFNNVDFKNVTIKLVVSKDFIPISNETIMEIATKNAAKPTTMKITQNTSYSNVNKVTSIDLPEAAKNANEIGRN</sequence>
<dbReference type="Gene3D" id="2.50.20.20">
    <property type="match status" value="1"/>
</dbReference>
<feature type="signal peptide" evidence="1">
    <location>
        <begin position="1"/>
        <end position="23"/>
    </location>
</feature>
<evidence type="ECO:0000313" key="3">
    <source>
        <dbReference type="Proteomes" id="UP000425411"/>
    </source>
</evidence>
<dbReference type="EMBL" id="CP046314">
    <property type="protein sequence ID" value="QGS09076.1"/>
    <property type="molecule type" value="Genomic_DNA"/>
</dbReference>
<feature type="chain" id="PRO_5042977475" description="Lipoprotein" evidence="1">
    <location>
        <begin position="24"/>
        <end position="263"/>
    </location>
</feature>
<reference evidence="2 3" key="1">
    <citation type="submission" date="2019-11" db="EMBL/GenBank/DDBJ databases">
        <title>FDA dAtabase for Regulatory Grade micrObial Sequences (FDA-ARGOS): Supporting development and validation of Infectious Disease Dx tests.</title>
        <authorList>
            <person name="Turner S."/>
            <person name="Byrd R."/>
            <person name="Tallon L."/>
            <person name="Sadzewicz L."/>
            <person name="Vavikolanu K."/>
            <person name="Mehta A."/>
            <person name="Aluvathingal J."/>
            <person name="Nadendla S."/>
            <person name="Myers T."/>
            <person name="Yan Y."/>
            <person name="Sichtig H."/>
        </authorList>
    </citation>
    <scope>NUCLEOTIDE SEQUENCE [LARGE SCALE GENOMIC DNA]</scope>
    <source>
        <strain evidence="2 3">FDAARGOS_741</strain>
    </source>
</reference>
<gene>
    <name evidence="2" type="ORF">FOC49_03915</name>
</gene>
<accession>A0AAP9HDR3</accession>